<proteinExistence type="predicted"/>
<dbReference type="Pfam" id="PF19229">
    <property type="entry name" value="DUF5882"/>
    <property type="match status" value="1"/>
</dbReference>
<evidence type="ECO:0000313" key="1">
    <source>
        <dbReference type="EMBL" id="WNL49656.1"/>
    </source>
</evidence>
<dbReference type="InterPro" id="IPR045356">
    <property type="entry name" value="DUF5882"/>
</dbReference>
<gene>
    <name evidence="1" type="ORF">MarFTMF_140</name>
</gene>
<sequence length="201" mass="23752">MDQEIGLWVEKLQYIWIEKTMTRLYLMPKNFPVVDNKNNVVRLSKYDGDCWLFPTTLDCPSRNLLRVADAWPTTPRTLYKKYGPFSLRMEGKDQKIVKIPRVPELFWMRKFHKTPIPVQFVGEKPKNVKAPLVAVKTGDVYKNLWDLEAKTKASKETIARIHQQTLEGKGAYRYFWQNFKDKQAQKLGKQICLSLYDFWCV</sequence>
<dbReference type="EMBL" id="OR343188">
    <property type="protein sequence ID" value="WNL49656.1"/>
    <property type="molecule type" value="Genomic_DNA"/>
</dbReference>
<accession>A0AA96ERZ3</accession>
<protein>
    <submittedName>
        <fullName evidence="1">Uncharacterized protein</fullName>
    </submittedName>
</protein>
<organism evidence="1">
    <name type="scientific">Marseillevirus sp</name>
    <dbReference type="NCBI Taxonomy" id="2809551"/>
    <lineage>
        <taxon>Viruses</taxon>
        <taxon>Varidnaviria</taxon>
        <taxon>Bamfordvirae</taxon>
        <taxon>Nucleocytoviricota</taxon>
        <taxon>Megaviricetes</taxon>
        <taxon>Pimascovirales</taxon>
        <taxon>Pimascovirales incertae sedis</taxon>
        <taxon>Marseilleviridae</taxon>
        <taxon>Marseillevirus</taxon>
    </lineage>
</organism>
<reference evidence="1" key="1">
    <citation type="submission" date="2023-07" db="EMBL/GenBank/DDBJ databases">
        <authorList>
            <person name="Xia Y."/>
        </authorList>
    </citation>
    <scope>NUCLEOTIDE SEQUENCE</scope>
    <source>
        <strain evidence="1">F</strain>
    </source>
</reference>
<name>A0AA96ERZ3_9VIRU</name>